<organism evidence="2 3">
    <name type="scientific">Datura stramonium</name>
    <name type="common">Jimsonweed</name>
    <name type="synonym">Common thornapple</name>
    <dbReference type="NCBI Taxonomy" id="4076"/>
    <lineage>
        <taxon>Eukaryota</taxon>
        <taxon>Viridiplantae</taxon>
        <taxon>Streptophyta</taxon>
        <taxon>Embryophyta</taxon>
        <taxon>Tracheophyta</taxon>
        <taxon>Spermatophyta</taxon>
        <taxon>Magnoliopsida</taxon>
        <taxon>eudicotyledons</taxon>
        <taxon>Gunneridae</taxon>
        <taxon>Pentapetalae</taxon>
        <taxon>asterids</taxon>
        <taxon>lamiids</taxon>
        <taxon>Solanales</taxon>
        <taxon>Solanaceae</taxon>
        <taxon>Solanoideae</taxon>
        <taxon>Datureae</taxon>
        <taxon>Datura</taxon>
    </lineage>
</organism>
<dbReference type="EMBL" id="JACEIK010002002">
    <property type="protein sequence ID" value="MCD9558358.1"/>
    <property type="molecule type" value="Genomic_DNA"/>
</dbReference>
<accession>A0ABS8UHJ9</accession>
<reference evidence="2 3" key="1">
    <citation type="journal article" date="2021" name="BMC Genomics">
        <title>Datura genome reveals duplications of psychoactive alkaloid biosynthetic genes and high mutation rate following tissue culture.</title>
        <authorList>
            <person name="Rajewski A."/>
            <person name="Carter-House D."/>
            <person name="Stajich J."/>
            <person name="Litt A."/>
        </authorList>
    </citation>
    <scope>NUCLEOTIDE SEQUENCE [LARGE SCALE GENOMIC DNA]</scope>
    <source>
        <strain evidence="2">AR-01</strain>
    </source>
</reference>
<evidence type="ECO:0000313" key="3">
    <source>
        <dbReference type="Proteomes" id="UP000823775"/>
    </source>
</evidence>
<gene>
    <name evidence="2" type="ORF">HAX54_015704</name>
</gene>
<proteinExistence type="predicted"/>
<evidence type="ECO:0000256" key="1">
    <source>
        <dbReference type="SAM" id="MobiDB-lite"/>
    </source>
</evidence>
<keyword evidence="3" id="KW-1185">Reference proteome</keyword>
<name>A0ABS8UHJ9_DATST</name>
<comment type="caution">
    <text evidence="2">The sequence shown here is derived from an EMBL/GenBank/DDBJ whole genome shotgun (WGS) entry which is preliminary data.</text>
</comment>
<sequence>MNGQNFLQLSLPTFLTNEAKGYVSINQYTAGANALRVVSDCFRLHKEYKVWVMRIYGDPLSWVLKYSINQQIPGNIILRFDKPLGMRKDGQILWTTKEGYLISYDHEDPAENLEEVPNWGRKKPSKKEQKRKMLFFYWLFDAYWWTTLHVKKERNKKGKGMSTSDTDSQVKNTENW</sequence>
<dbReference type="Proteomes" id="UP000823775">
    <property type="component" value="Unassembled WGS sequence"/>
</dbReference>
<protein>
    <submittedName>
        <fullName evidence="2">Uncharacterized protein</fullName>
    </submittedName>
</protein>
<evidence type="ECO:0000313" key="2">
    <source>
        <dbReference type="EMBL" id="MCD9558358.1"/>
    </source>
</evidence>
<feature type="compositionally biased region" description="Polar residues" evidence="1">
    <location>
        <begin position="161"/>
        <end position="176"/>
    </location>
</feature>
<feature type="region of interest" description="Disordered" evidence="1">
    <location>
        <begin position="156"/>
        <end position="176"/>
    </location>
</feature>